<comment type="caution">
    <text evidence="1">The sequence shown here is derived from an EMBL/GenBank/DDBJ whole genome shotgun (WGS) entry which is preliminary data.</text>
</comment>
<evidence type="ECO:0008006" key="2">
    <source>
        <dbReference type="Google" id="ProtNLM"/>
    </source>
</evidence>
<sequence length="349" mass="37393">MAQNPGRSCPLDYRYRAADIAAAPALQVEHAYVIGGLYGNIEALRAIEAMRDAEAAQGRAVELVFNGDAHWFDADPADFRCIAAALQAHAACLGNVEAELARGPGSAETDADSGCGCAYPDFVDDVVVQRSNRIIARLHDTARGFGPHVDALRRLPRLLRLRAGGHDVGVVHGDAWSLAGWNFSQEALRQAQRAGWPHAPDSLPQAWREAAVSVLCSSHSCLPAAVELTVDGAARVLMNNGAAGMPNFRGDGCGVITRLSVDPRVPPDSLYGTTLGALRIDAIAVRYDYAAWCRRFLRSWPAGSDAHASYWPRIERGPDYGAVDALFGAFAARRDVELTPAARAGTRRG</sequence>
<gene>
    <name evidence="1" type="ORF">GALL_323590</name>
</gene>
<reference evidence="1" key="1">
    <citation type="submission" date="2016-10" db="EMBL/GenBank/DDBJ databases">
        <title>Sequence of Gallionella enrichment culture.</title>
        <authorList>
            <person name="Poehlein A."/>
            <person name="Muehling M."/>
            <person name="Daniel R."/>
        </authorList>
    </citation>
    <scope>NUCLEOTIDE SEQUENCE</scope>
</reference>
<name>A0A1J5QQW0_9ZZZZ</name>
<dbReference type="EMBL" id="MLJW01000521">
    <property type="protein sequence ID" value="OIQ85778.1"/>
    <property type="molecule type" value="Genomic_DNA"/>
</dbReference>
<accession>A0A1J5QQW0</accession>
<dbReference type="InterPro" id="IPR029052">
    <property type="entry name" value="Metallo-depent_PP-like"/>
</dbReference>
<dbReference type="Gene3D" id="3.60.21.10">
    <property type="match status" value="1"/>
</dbReference>
<organism evidence="1">
    <name type="scientific">mine drainage metagenome</name>
    <dbReference type="NCBI Taxonomy" id="410659"/>
    <lineage>
        <taxon>unclassified sequences</taxon>
        <taxon>metagenomes</taxon>
        <taxon>ecological metagenomes</taxon>
    </lineage>
</organism>
<evidence type="ECO:0000313" key="1">
    <source>
        <dbReference type="EMBL" id="OIQ85778.1"/>
    </source>
</evidence>
<dbReference type="SUPFAM" id="SSF56300">
    <property type="entry name" value="Metallo-dependent phosphatases"/>
    <property type="match status" value="1"/>
</dbReference>
<protein>
    <recommendedName>
        <fullName evidence="2">Calcineurin-like phosphoesterase domain-containing protein</fullName>
    </recommendedName>
</protein>
<proteinExistence type="predicted"/>
<dbReference type="AlphaFoldDB" id="A0A1J5QQW0"/>